<name>A0A645IH93_9ZZZZ</name>
<dbReference type="InterPro" id="IPR045984">
    <property type="entry name" value="DUF5940"/>
</dbReference>
<keyword evidence="2" id="KW-0560">Oxidoreductase</keyword>
<sequence>MLAEKIASFMLIGKGSLFLGRMTNLFDGLSLIIEKNLGLVDETPQLNKETIRQLVAEALRDMAKSLS</sequence>
<proteinExistence type="predicted"/>
<dbReference type="Pfam" id="PF19364">
    <property type="entry name" value="DUF5940"/>
    <property type="match status" value="1"/>
</dbReference>
<gene>
    <name evidence="2" type="primary">grdC_9</name>
    <name evidence="2" type="ORF">SDC9_197838</name>
</gene>
<feature type="domain" description="DUF5940" evidence="1">
    <location>
        <begin position="2"/>
        <end position="66"/>
    </location>
</feature>
<evidence type="ECO:0000259" key="1">
    <source>
        <dbReference type="Pfam" id="PF19364"/>
    </source>
</evidence>
<dbReference type="GO" id="GO:0030699">
    <property type="term" value="F:glycine reductase activity"/>
    <property type="evidence" value="ECO:0007669"/>
    <property type="project" value="UniProtKB-EC"/>
</dbReference>
<dbReference type="EC" id="1.21.4.2" evidence="2"/>
<comment type="caution">
    <text evidence="2">The sequence shown here is derived from an EMBL/GenBank/DDBJ whole genome shotgun (WGS) entry which is preliminary data.</text>
</comment>
<evidence type="ECO:0000313" key="2">
    <source>
        <dbReference type="EMBL" id="MPN50212.1"/>
    </source>
</evidence>
<dbReference type="AlphaFoldDB" id="A0A645IH93"/>
<dbReference type="EMBL" id="VSSQ01114173">
    <property type="protein sequence ID" value="MPN50212.1"/>
    <property type="molecule type" value="Genomic_DNA"/>
</dbReference>
<reference evidence="2" key="1">
    <citation type="submission" date="2019-08" db="EMBL/GenBank/DDBJ databases">
        <authorList>
            <person name="Kucharzyk K."/>
            <person name="Murdoch R.W."/>
            <person name="Higgins S."/>
            <person name="Loffler F."/>
        </authorList>
    </citation>
    <scope>NUCLEOTIDE SEQUENCE</scope>
</reference>
<accession>A0A645IH93</accession>
<protein>
    <submittedName>
        <fullName evidence="2">Glycine/sarcosine/betaine reductase complex component C subunit beta</fullName>
        <ecNumber evidence="2">1.21.4.2</ecNumber>
    </submittedName>
</protein>
<organism evidence="2">
    <name type="scientific">bioreactor metagenome</name>
    <dbReference type="NCBI Taxonomy" id="1076179"/>
    <lineage>
        <taxon>unclassified sequences</taxon>
        <taxon>metagenomes</taxon>
        <taxon>ecological metagenomes</taxon>
    </lineage>
</organism>